<keyword evidence="2" id="KW-1185">Reference proteome</keyword>
<evidence type="ECO:0000313" key="1">
    <source>
        <dbReference type="EMBL" id="QFZ26404.1"/>
    </source>
</evidence>
<organism evidence="1 2">
    <name type="scientific">Clavispora lusitaniae</name>
    <name type="common">Candida lusitaniae</name>
    <dbReference type="NCBI Taxonomy" id="36911"/>
    <lineage>
        <taxon>Eukaryota</taxon>
        <taxon>Fungi</taxon>
        <taxon>Dikarya</taxon>
        <taxon>Ascomycota</taxon>
        <taxon>Saccharomycotina</taxon>
        <taxon>Pichiomycetes</taxon>
        <taxon>Metschnikowiaceae</taxon>
        <taxon>Clavispora</taxon>
    </lineage>
</organism>
<accession>A0ACD0WFR6</accession>
<evidence type="ECO:0000313" key="2">
    <source>
        <dbReference type="Proteomes" id="UP000326582"/>
    </source>
</evidence>
<protein>
    <submittedName>
        <fullName evidence="1">Uncharacterized protein</fullName>
    </submittedName>
</protein>
<name>A0ACD0WFR6_CLALS</name>
<sequence>MCVCSSLYIIYSVVDDHDARTKLLIGLIRLYSMANLNDIIKAFEEALDCWGLVFSGSEGLKTIPPAKVQEPLKELVKVAKLIKAHTTKVGIIFEPSKLAQSSDAAYTTVSDLSKSFVLYMSVVAQLSPDKISSLFYKEILISSHTLVSTAASLTAELKVLNDKSGKSSDDKNNTKVDVRLVSVGKLWNACDELVKLVENGNLKFLEKKTRLQLSLIEDGLDEFSEWAENPEEFDLVDPFGLDEFSEDDEEDGEDAEDAKVPVADDGESSSSSAAEATMHKLSGFSKQWVQKFKLIKLLFLSINKSLPSIVNGTDIDEIYNTESIISKEADLLIVELMMSHSLTEDVTEHSIAVDKACSKILSILKKANKNSDNKTKWCSSWEIKYKEMSEAMYD</sequence>
<dbReference type="Proteomes" id="UP000326582">
    <property type="component" value="Chromosome 2"/>
</dbReference>
<reference evidence="2" key="1">
    <citation type="journal article" date="2019" name="MBio">
        <title>Comparative genomics for the elucidation of multidrug resistance (MDR) in Candida lusitaniae.</title>
        <authorList>
            <person name="Kannan A."/>
            <person name="Asner S.A."/>
            <person name="Trachsel E."/>
            <person name="Kelly S."/>
            <person name="Parker J."/>
            <person name="Sanglard D."/>
        </authorList>
    </citation>
    <scope>NUCLEOTIDE SEQUENCE [LARGE SCALE GENOMIC DNA]</scope>
    <source>
        <strain evidence="2">P1</strain>
    </source>
</reference>
<dbReference type="EMBL" id="CP038485">
    <property type="protein sequence ID" value="QFZ26404.1"/>
    <property type="molecule type" value="Genomic_DNA"/>
</dbReference>
<proteinExistence type="predicted"/>
<gene>
    <name evidence="1" type="ORF">EJF14_20309</name>
</gene>